<evidence type="ECO:0000313" key="5">
    <source>
        <dbReference type="Proteomes" id="UP000523161"/>
    </source>
</evidence>
<feature type="chain" id="PRO_5030939852" evidence="2">
    <location>
        <begin position="27"/>
        <end position="381"/>
    </location>
</feature>
<gene>
    <name evidence="4" type="ORF">HRH59_00595</name>
</gene>
<evidence type="ECO:0000256" key="2">
    <source>
        <dbReference type="SAM" id="SignalP"/>
    </source>
</evidence>
<evidence type="ECO:0000259" key="3">
    <source>
        <dbReference type="Pfam" id="PF01551"/>
    </source>
</evidence>
<dbReference type="CDD" id="cd12797">
    <property type="entry name" value="M23_peptidase"/>
    <property type="match status" value="1"/>
</dbReference>
<dbReference type="AlphaFoldDB" id="A0A7Y5AME1"/>
<evidence type="ECO:0000313" key="4">
    <source>
        <dbReference type="EMBL" id="NRQ41073.1"/>
    </source>
</evidence>
<dbReference type="PANTHER" id="PTHR21666:SF270">
    <property type="entry name" value="MUREIN HYDROLASE ACTIVATOR ENVC"/>
    <property type="match status" value="1"/>
</dbReference>
<dbReference type="Proteomes" id="UP000523161">
    <property type="component" value="Unassembled WGS sequence"/>
</dbReference>
<dbReference type="Gene3D" id="6.10.250.3150">
    <property type="match status" value="1"/>
</dbReference>
<feature type="coiled-coil region" evidence="1">
    <location>
        <begin position="27"/>
        <end position="113"/>
    </location>
</feature>
<evidence type="ECO:0000256" key="1">
    <source>
        <dbReference type="SAM" id="Coils"/>
    </source>
</evidence>
<proteinExistence type="predicted"/>
<dbReference type="InterPro" id="IPR050570">
    <property type="entry name" value="Cell_wall_metabolism_enzyme"/>
</dbReference>
<keyword evidence="1" id="KW-0175">Coiled coil</keyword>
<accession>A0A7Y5AME1</accession>
<name>A0A7Y5AME1_9GAMM</name>
<feature type="domain" description="M23ase beta-sheet core" evidence="3">
    <location>
        <begin position="279"/>
        <end position="372"/>
    </location>
</feature>
<dbReference type="RefSeq" id="WP_173499328.1">
    <property type="nucleotide sequence ID" value="NZ_JABSOD010000001.1"/>
</dbReference>
<dbReference type="InterPro" id="IPR011055">
    <property type="entry name" value="Dup_hybrid_motif"/>
</dbReference>
<dbReference type="GO" id="GO:0004222">
    <property type="term" value="F:metalloendopeptidase activity"/>
    <property type="evidence" value="ECO:0007669"/>
    <property type="project" value="TreeGrafter"/>
</dbReference>
<protein>
    <submittedName>
        <fullName evidence="4">Peptidoglycan DD-metalloendopeptidase family protein</fullName>
    </submittedName>
</protein>
<dbReference type="InterPro" id="IPR016047">
    <property type="entry name" value="M23ase_b-sheet_dom"/>
</dbReference>
<keyword evidence="5" id="KW-1185">Reference proteome</keyword>
<dbReference type="Gene3D" id="2.70.70.10">
    <property type="entry name" value="Glucose Permease (Domain IIA)"/>
    <property type="match status" value="1"/>
</dbReference>
<dbReference type="EMBL" id="JABSOD010000001">
    <property type="protein sequence ID" value="NRQ41073.1"/>
    <property type="molecule type" value="Genomic_DNA"/>
</dbReference>
<feature type="coiled-coil region" evidence="1">
    <location>
        <begin position="160"/>
        <end position="194"/>
    </location>
</feature>
<organism evidence="4 5">
    <name type="scientific">Rheinheimera lutimaris</name>
    <dbReference type="NCBI Taxonomy" id="2740584"/>
    <lineage>
        <taxon>Bacteria</taxon>
        <taxon>Pseudomonadati</taxon>
        <taxon>Pseudomonadota</taxon>
        <taxon>Gammaproteobacteria</taxon>
        <taxon>Chromatiales</taxon>
        <taxon>Chromatiaceae</taxon>
        <taxon>Rheinheimera</taxon>
    </lineage>
</organism>
<dbReference type="PANTHER" id="PTHR21666">
    <property type="entry name" value="PEPTIDASE-RELATED"/>
    <property type="match status" value="1"/>
</dbReference>
<dbReference type="Pfam" id="PF01551">
    <property type="entry name" value="Peptidase_M23"/>
    <property type="match status" value="1"/>
</dbReference>
<keyword evidence="2" id="KW-0732">Signal</keyword>
<dbReference type="FunFam" id="2.70.70.10:FF:000003">
    <property type="entry name" value="Murein hydrolase activator EnvC"/>
    <property type="match status" value="1"/>
</dbReference>
<sequence>MPLTRLKQLLLQPYWLFVLCLAPAVAQQQQEQELAELKQQIQLTERQVKQQQQQLDKAEEKLQQSDRALAEASAALRQTEQQRQQLAQRSQQLSQQQDELQQKLQQQQKLLATQLKSAYSLGQHDYSKMLLNQQDAGKLERVLSYYRYFNDARLKQLAELNSIIIQLQQVQTELAEKQQQLADSLITLQQQQQKSAQAKTSQQQAVARLQSMLQQQGRQLDYLRQNESSLQTTLDELRKLAEQARELAGLSRQKGQLTWPLRGSLLQRFGENRQGGISSRGILIQTNEGQAVKAIADGQVIYADWLKGYGWVIVLDHGDGFMSLYGHNQNLLKQPGARINAGETIALAGMSGGQADAGLYFEIRDKGEAVNPLQWLSQARP</sequence>
<feature type="signal peptide" evidence="2">
    <location>
        <begin position="1"/>
        <end position="26"/>
    </location>
</feature>
<reference evidence="4 5" key="1">
    <citation type="submission" date="2020-06" db="EMBL/GenBank/DDBJ databases">
        <title>Rheinheimera sp. nov., a marine bacterium isolated from coastal.</title>
        <authorList>
            <person name="Yu Q."/>
            <person name="Qi Y."/>
            <person name="Pu J."/>
        </authorList>
    </citation>
    <scope>NUCLEOTIDE SEQUENCE [LARGE SCALE GENOMIC DNA]</scope>
    <source>
        <strain evidence="4 5">YQF-2</strain>
    </source>
</reference>
<dbReference type="SUPFAM" id="SSF51261">
    <property type="entry name" value="Duplicated hybrid motif"/>
    <property type="match status" value="1"/>
</dbReference>
<comment type="caution">
    <text evidence="4">The sequence shown here is derived from an EMBL/GenBank/DDBJ whole genome shotgun (WGS) entry which is preliminary data.</text>
</comment>